<keyword evidence="10" id="KW-1185">Reference proteome</keyword>
<evidence type="ECO:0000256" key="1">
    <source>
        <dbReference type="ARBA" id="ARBA00009375"/>
    </source>
</evidence>
<dbReference type="eggNOG" id="COG0101">
    <property type="taxonomic scope" value="Bacteria"/>
</dbReference>
<dbReference type="Gene3D" id="3.30.70.580">
    <property type="entry name" value="Pseudouridine synthase I, catalytic domain, N-terminal subdomain"/>
    <property type="match status" value="1"/>
</dbReference>
<name>F0JHE2_9BACT</name>
<dbReference type="CDD" id="cd02570">
    <property type="entry name" value="PseudoU_synth_EcTruA"/>
    <property type="match status" value="1"/>
</dbReference>
<feature type="domain" description="Pseudouridine synthase I TruA alpha/beta" evidence="8">
    <location>
        <begin position="11"/>
        <end position="105"/>
    </location>
</feature>
<evidence type="ECO:0000256" key="5">
    <source>
        <dbReference type="PIRSR" id="PIRSR001430-1"/>
    </source>
</evidence>
<comment type="caution">
    <text evidence="4">Lacks conserved residue(s) required for the propagation of feature annotation.</text>
</comment>
<dbReference type="EMBL" id="CP003220">
    <property type="protein sequence ID" value="EGB15257.1"/>
    <property type="molecule type" value="Genomic_DNA"/>
</dbReference>
<reference evidence="9 10" key="1">
    <citation type="journal article" date="2011" name="J. Bacteriol.">
        <title>Genome sequence of the mercury-methylating strain Desulfovibrio desulfuricans ND132.</title>
        <authorList>
            <person name="Brown S.D."/>
            <person name="Gilmour C.C."/>
            <person name="Kucken A.M."/>
            <person name="Wall J.D."/>
            <person name="Elias D.A."/>
            <person name="Brandt C.C."/>
            <person name="Podar M."/>
            <person name="Chertkov O."/>
            <person name="Held B."/>
            <person name="Bruce D.C."/>
            <person name="Detter J.C."/>
            <person name="Tapia R."/>
            <person name="Han C.S."/>
            <person name="Goodwin L.A."/>
            <person name="Cheng J.F."/>
            <person name="Pitluck S."/>
            <person name="Woyke T."/>
            <person name="Mikhailova N."/>
            <person name="Ivanova N.N."/>
            <person name="Han J."/>
            <person name="Lucas S."/>
            <person name="Lapidus A.L."/>
            <person name="Land M.L."/>
            <person name="Hauser L.J."/>
            <person name="Palumbo A.V."/>
        </authorList>
    </citation>
    <scope>NUCLEOTIDE SEQUENCE [LARGE SCALE GENOMIC DNA]</scope>
    <source>
        <strain evidence="9 10">ND132</strain>
    </source>
</reference>
<dbReference type="PANTHER" id="PTHR11142">
    <property type="entry name" value="PSEUDOURIDYLATE SYNTHASE"/>
    <property type="match status" value="1"/>
</dbReference>
<dbReference type="Gene3D" id="3.30.70.660">
    <property type="entry name" value="Pseudouridine synthase I, catalytic domain, C-terminal subdomain"/>
    <property type="match status" value="1"/>
</dbReference>
<dbReference type="HAMAP" id="MF_00171">
    <property type="entry name" value="TruA"/>
    <property type="match status" value="1"/>
</dbReference>
<dbReference type="HOGENOM" id="CLU_014673_0_1_7"/>
<dbReference type="InterPro" id="IPR020095">
    <property type="entry name" value="PsdUridine_synth_TruA_C"/>
</dbReference>
<evidence type="ECO:0000256" key="3">
    <source>
        <dbReference type="ARBA" id="ARBA00023235"/>
    </source>
</evidence>
<dbReference type="GO" id="GO:0160147">
    <property type="term" value="F:tRNA pseudouridine(38-40) synthase activity"/>
    <property type="evidence" value="ECO:0007669"/>
    <property type="project" value="UniProtKB-EC"/>
</dbReference>
<dbReference type="InterPro" id="IPR020097">
    <property type="entry name" value="PsdUridine_synth_TruA_a/b_dom"/>
</dbReference>
<dbReference type="SMR" id="F0JHE2"/>
<evidence type="ECO:0000256" key="2">
    <source>
        <dbReference type="ARBA" id="ARBA00022694"/>
    </source>
</evidence>
<gene>
    <name evidence="4" type="primary">truA</name>
    <name evidence="9" type="ORF">DND132_2052</name>
</gene>
<feature type="active site" description="Nucleophile" evidence="4 5">
    <location>
        <position position="54"/>
    </location>
</feature>
<dbReference type="Pfam" id="PF01416">
    <property type="entry name" value="PseudoU_synth_1"/>
    <property type="match status" value="2"/>
</dbReference>
<evidence type="ECO:0000256" key="6">
    <source>
        <dbReference type="PIRSR" id="PIRSR001430-2"/>
    </source>
</evidence>
<evidence type="ECO:0000313" key="10">
    <source>
        <dbReference type="Proteomes" id="UP000007845"/>
    </source>
</evidence>
<feature type="domain" description="Pseudouridine synthase I TruA alpha/beta" evidence="8">
    <location>
        <begin position="145"/>
        <end position="248"/>
    </location>
</feature>
<evidence type="ECO:0000313" key="9">
    <source>
        <dbReference type="EMBL" id="EGB15257.1"/>
    </source>
</evidence>
<dbReference type="GO" id="GO:0003723">
    <property type="term" value="F:RNA binding"/>
    <property type="evidence" value="ECO:0007669"/>
    <property type="project" value="InterPro"/>
</dbReference>
<comment type="subunit">
    <text evidence="4">Homodimer.</text>
</comment>
<dbReference type="AlphaFoldDB" id="F0JHE2"/>
<dbReference type="Proteomes" id="UP000007845">
    <property type="component" value="Chromosome"/>
</dbReference>
<dbReference type="FunFam" id="3.30.70.580:FF:000001">
    <property type="entry name" value="tRNA pseudouridine synthase A"/>
    <property type="match status" value="1"/>
</dbReference>
<comment type="function">
    <text evidence="4">Formation of pseudouridine at positions 38, 39 and 40 in the anticodon stem and loop of transfer RNAs.</text>
</comment>
<dbReference type="NCBIfam" id="TIGR00071">
    <property type="entry name" value="hisT_truA"/>
    <property type="match status" value="1"/>
</dbReference>
<dbReference type="KEGG" id="ddn:DND132_2052"/>
<comment type="similarity">
    <text evidence="1 4 7">Belongs to the tRNA pseudouridine synthase TruA family.</text>
</comment>
<accession>F0JHE2</accession>
<dbReference type="PIRSF" id="PIRSF001430">
    <property type="entry name" value="tRNA_psdUrid_synth"/>
    <property type="match status" value="1"/>
</dbReference>
<keyword evidence="2 4" id="KW-0819">tRNA processing</keyword>
<keyword evidence="3 4" id="KW-0413">Isomerase</keyword>
<dbReference type="PANTHER" id="PTHR11142:SF0">
    <property type="entry name" value="TRNA PSEUDOURIDINE SYNTHASE-LIKE 1"/>
    <property type="match status" value="1"/>
</dbReference>
<dbReference type="GO" id="GO:0031119">
    <property type="term" value="P:tRNA pseudouridine synthesis"/>
    <property type="evidence" value="ECO:0007669"/>
    <property type="project" value="UniProtKB-UniRule"/>
</dbReference>
<dbReference type="SUPFAM" id="SSF55120">
    <property type="entry name" value="Pseudouridine synthase"/>
    <property type="match status" value="1"/>
</dbReference>
<dbReference type="EC" id="5.4.99.12" evidence="4"/>
<evidence type="ECO:0000256" key="4">
    <source>
        <dbReference type="HAMAP-Rule" id="MF_00171"/>
    </source>
</evidence>
<comment type="catalytic activity">
    <reaction evidence="4 7">
        <text>uridine(38/39/40) in tRNA = pseudouridine(38/39/40) in tRNA</text>
        <dbReference type="Rhea" id="RHEA:22376"/>
        <dbReference type="Rhea" id="RHEA-COMP:10085"/>
        <dbReference type="Rhea" id="RHEA-COMP:10087"/>
        <dbReference type="ChEBI" id="CHEBI:65314"/>
        <dbReference type="ChEBI" id="CHEBI:65315"/>
        <dbReference type="EC" id="5.4.99.12"/>
    </reaction>
</comment>
<dbReference type="InterPro" id="IPR020103">
    <property type="entry name" value="PsdUridine_synth_cat_dom_sf"/>
</dbReference>
<evidence type="ECO:0000259" key="8">
    <source>
        <dbReference type="Pfam" id="PF01416"/>
    </source>
</evidence>
<evidence type="ECO:0000256" key="7">
    <source>
        <dbReference type="RuleBase" id="RU003792"/>
    </source>
</evidence>
<dbReference type="InterPro" id="IPR020094">
    <property type="entry name" value="TruA/RsuA/RluB/E/F_N"/>
</dbReference>
<organism evidence="9 10">
    <name type="scientific">Pseudodesulfovibrio mercurii</name>
    <dbReference type="NCBI Taxonomy" id="641491"/>
    <lineage>
        <taxon>Bacteria</taxon>
        <taxon>Pseudomonadati</taxon>
        <taxon>Thermodesulfobacteriota</taxon>
        <taxon>Desulfovibrionia</taxon>
        <taxon>Desulfovibrionales</taxon>
        <taxon>Desulfovibrionaceae</taxon>
    </lineage>
</organism>
<feature type="binding site" evidence="4 6">
    <location>
        <position position="112"/>
    </location>
    <ligand>
        <name>substrate</name>
    </ligand>
</feature>
<dbReference type="STRING" id="641491.DND132_2052"/>
<sequence>MPMTRIRLTLAYEGTDFCGWQVQPADRTVQGEVERALATILGRAVRVHGSGRTDAGVHALGQVVHFDCPDGRTGFPWQRGLNGILPRDVRVLDAAEVPDDFHARYGAVSKTYEYCLWHERGFCLPQRRRFVWNCGPVDFARMEAAAGLLLGEHDFAAFQNVGTDVDSTVRTVTEISRHAGPTAHESVWRFTADGFLKQMVRNLVGCLVACGRGKLDLDGVRVILEAGDRTLAPATVPPQGLTLVRVAYGEG</sequence>
<proteinExistence type="inferred from homology"/>
<protein>
    <recommendedName>
        <fullName evidence="4">tRNA pseudouridine synthase A</fullName>
        <ecNumber evidence="4">5.4.99.12</ecNumber>
    </recommendedName>
    <alternativeName>
        <fullName evidence="4">tRNA pseudouridine(38-40) synthase</fullName>
    </alternativeName>
    <alternativeName>
        <fullName evidence="4">tRNA pseudouridylate synthase I</fullName>
    </alternativeName>
    <alternativeName>
        <fullName evidence="4">tRNA-uridine isomerase I</fullName>
    </alternativeName>
</protein>
<dbReference type="InterPro" id="IPR001406">
    <property type="entry name" value="PsdUridine_synth_TruA"/>
</dbReference>